<evidence type="ECO:0000313" key="2">
    <source>
        <dbReference type="Proteomes" id="UP000053411"/>
    </source>
</evidence>
<dbReference type="VEuPathDB" id="FungiDB:Z520_04062"/>
<dbReference type="AlphaFoldDB" id="A0A0D2ITT8"/>
<gene>
    <name evidence="1" type="ORF">Z520_04062</name>
</gene>
<dbReference type="RefSeq" id="XP_016634499.1">
    <property type="nucleotide sequence ID" value="XM_016774572.1"/>
</dbReference>
<accession>A0A0D2ITT8</accession>
<dbReference type="Proteomes" id="UP000053411">
    <property type="component" value="Unassembled WGS sequence"/>
</dbReference>
<keyword evidence="2" id="KW-1185">Reference proteome</keyword>
<dbReference type="GeneID" id="27709808"/>
<name>A0A0D2ITT8_9EURO</name>
<organism evidence="1 2">
    <name type="scientific">Fonsecaea multimorphosa CBS 102226</name>
    <dbReference type="NCBI Taxonomy" id="1442371"/>
    <lineage>
        <taxon>Eukaryota</taxon>
        <taxon>Fungi</taxon>
        <taxon>Dikarya</taxon>
        <taxon>Ascomycota</taxon>
        <taxon>Pezizomycotina</taxon>
        <taxon>Eurotiomycetes</taxon>
        <taxon>Chaetothyriomycetidae</taxon>
        <taxon>Chaetothyriales</taxon>
        <taxon>Herpotrichiellaceae</taxon>
        <taxon>Fonsecaea</taxon>
    </lineage>
</organism>
<evidence type="ECO:0000313" key="1">
    <source>
        <dbReference type="EMBL" id="KIY00377.1"/>
    </source>
</evidence>
<proteinExistence type="predicted"/>
<sequence>MNQSFNSPSGPQKCDRDCNVTDITPADPNHAVVHSAVLGKERAYVYFNCYLAERSRELAKASDSDTELVVFDPQGDWEAFVKYCTPGNAIRIQFATLIGCLCAHRDRFAERDGLPSESDLVCWALDRMGSPMSDFLWWSLAREEGPKKYWTIDSLEEHMTLWSNVFDSGPAKEYEEHVIRLTSSLYPHQNATNGSFIVHAFSSDFKHTRRAFQLWKIFWHKHFEYAANSHQPSDVEMTDAP</sequence>
<reference evidence="1 2" key="1">
    <citation type="submission" date="2015-01" db="EMBL/GenBank/DDBJ databases">
        <title>The Genome Sequence of Fonsecaea multimorphosa CBS 102226.</title>
        <authorList>
            <consortium name="The Broad Institute Genomics Platform"/>
            <person name="Cuomo C."/>
            <person name="de Hoog S."/>
            <person name="Gorbushina A."/>
            <person name="Stielow B."/>
            <person name="Teixiera M."/>
            <person name="Abouelleil A."/>
            <person name="Chapman S.B."/>
            <person name="Priest M."/>
            <person name="Young S.K."/>
            <person name="Wortman J."/>
            <person name="Nusbaum C."/>
            <person name="Birren B."/>
        </authorList>
    </citation>
    <scope>NUCLEOTIDE SEQUENCE [LARGE SCALE GENOMIC DNA]</scope>
    <source>
        <strain evidence="1 2">CBS 102226</strain>
    </source>
</reference>
<dbReference type="EMBL" id="KN848067">
    <property type="protein sequence ID" value="KIY00377.1"/>
    <property type="molecule type" value="Genomic_DNA"/>
</dbReference>
<dbReference type="OrthoDB" id="4126368at2759"/>
<protein>
    <submittedName>
        <fullName evidence="1">Uncharacterized protein</fullName>
    </submittedName>
</protein>